<reference evidence="1 2" key="1">
    <citation type="submission" date="2017-10" db="EMBL/GenBank/DDBJ databases">
        <title>Sequencing the genomes of 1000 actinobacteria strains.</title>
        <authorList>
            <person name="Klenk H.-P."/>
        </authorList>
    </citation>
    <scope>NUCLEOTIDE SEQUENCE [LARGE SCALE GENOMIC DNA]</scope>
    <source>
        <strain evidence="1 2">DSM 21838</strain>
    </source>
</reference>
<evidence type="ECO:0000313" key="2">
    <source>
        <dbReference type="Proteomes" id="UP000222106"/>
    </source>
</evidence>
<comment type="caution">
    <text evidence="1">The sequence shown here is derived from an EMBL/GenBank/DDBJ whole genome shotgun (WGS) entry which is preliminary data.</text>
</comment>
<dbReference type="AlphaFoldDB" id="A0A2A9EKK6"/>
<name>A0A2A9EKK6_9MICO</name>
<evidence type="ECO:0000313" key="1">
    <source>
        <dbReference type="EMBL" id="PFG38770.1"/>
    </source>
</evidence>
<accession>A0A2A9EKK6</accession>
<protein>
    <submittedName>
        <fullName evidence="1">Hemolytic domain-containing protein</fullName>
    </submittedName>
</protein>
<keyword evidence="2" id="KW-1185">Reference proteome</keyword>
<dbReference type="NCBIfam" id="TIGR00278">
    <property type="entry name" value="membrane protein insertion efficiency factor YidD"/>
    <property type="match status" value="1"/>
</dbReference>
<dbReference type="InterPro" id="IPR002696">
    <property type="entry name" value="Membr_insert_effic_factor_YidD"/>
</dbReference>
<dbReference type="EMBL" id="PDJI01000004">
    <property type="protein sequence ID" value="PFG38770.1"/>
    <property type="molecule type" value="Genomic_DNA"/>
</dbReference>
<organism evidence="1 2">
    <name type="scientific">Georgenia soli</name>
    <dbReference type="NCBI Taxonomy" id="638953"/>
    <lineage>
        <taxon>Bacteria</taxon>
        <taxon>Bacillati</taxon>
        <taxon>Actinomycetota</taxon>
        <taxon>Actinomycetes</taxon>
        <taxon>Micrococcales</taxon>
        <taxon>Bogoriellaceae</taxon>
        <taxon>Georgenia</taxon>
    </lineage>
</organism>
<sequence>MAVHPSLVSVVVMGPLTRVADATIRGYQRYLSPRKGWNCAHLVAHGGRSCSAEVRRIIAARGVLGGAVPTAVRLFACYQAAALLARTDVQGVCCCGGIPIPFRF</sequence>
<dbReference type="Proteomes" id="UP000222106">
    <property type="component" value="Unassembled WGS sequence"/>
</dbReference>
<gene>
    <name evidence="1" type="ORF">ATJ97_1257</name>
</gene>
<proteinExistence type="predicted"/>